<evidence type="ECO:0000313" key="3">
    <source>
        <dbReference type="EMBL" id="ADD78589.1"/>
    </source>
</evidence>
<dbReference type="SMR" id="D4GNN4"/>
<dbReference type="eggNOG" id="COG2932">
    <property type="taxonomic scope" value="Bacteria"/>
</dbReference>
<dbReference type="GO" id="GO:0045892">
    <property type="term" value="P:negative regulation of DNA-templated transcription"/>
    <property type="evidence" value="ECO:0007669"/>
    <property type="project" value="InterPro"/>
</dbReference>
<evidence type="ECO:0000313" key="4">
    <source>
        <dbReference type="Proteomes" id="UP000001702"/>
    </source>
</evidence>
<dbReference type="KEGG" id="pam:PANA_3422"/>
<evidence type="ECO:0000259" key="1">
    <source>
        <dbReference type="Pfam" id="PF07022"/>
    </source>
</evidence>
<dbReference type="InterPro" id="IPR032499">
    <property type="entry name" value="Phage_CI_C"/>
</dbReference>
<keyword evidence="4" id="KW-1185">Reference proteome</keyword>
<dbReference type="Pfam" id="PF07022">
    <property type="entry name" value="Phage_CI_repr"/>
    <property type="match status" value="1"/>
</dbReference>
<dbReference type="Pfam" id="PF16452">
    <property type="entry name" value="Phage_CI_C"/>
    <property type="match status" value="1"/>
</dbReference>
<dbReference type="InterPro" id="IPR010744">
    <property type="entry name" value="Phage_CI_N"/>
</dbReference>
<dbReference type="STRING" id="706191.PANA_3422"/>
<dbReference type="EMBL" id="CP001875">
    <property type="protein sequence ID" value="ADD78589.1"/>
    <property type="molecule type" value="Genomic_DNA"/>
</dbReference>
<dbReference type="HOGENOM" id="CLU_079055_0_0_6"/>
<feature type="domain" description="Bacteriophage CI repressor N-terminal" evidence="1">
    <location>
        <begin position="20"/>
        <end position="83"/>
    </location>
</feature>
<sequence length="198" mass="21966">MSIKMSVYTNFKFPNSSAEALDRVVDAYGFTMKMQLADHLGIAASSLSARYKRDVFPSDIVLQCVMETGADLQWLITGKGSKFSESKPDTPTLVRKKLISGKIEEAGYVMLDKALYAPLKQEPRSAFLLLAETTQYIIDTDFEDMHDGVWLVEIEGTASVRTLTRIPVRKVHVSGIGVAFDCGIDDIRLIGRVVLTIQ</sequence>
<gene>
    <name evidence="3" type="primary">CI</name>
    <name evidence="3" type="ordered locus">PANA_3422</name>
</gene>
<organism evidence="3 4">
    <name type="scientific">Pantoea ananatis (strain LMG 20103)</name>
    <dbReference type="NCBI Taxonomy" id="706191"/>
    <lineage>
        <taxon>Bacteria</taxon>
        <taxon>Pseudomonadati</taxon>
        <taxon>Pseudomonadota</taxon>
        <taxon>Gammaproteobacteria</taxon>
        <taxon>Enterobacterales</taxon>
        <taxon>Erwiniaceae</taxon>
        <taxon>Pantoea</taxon>
    </lineage>
</organism>
<protein>
    <submittedName>
        <fullName evidence="3">CI</fullName>
    </submittedName>
</protein>
<name>D4GNN4_PANAM</name>
<dbReference type="Gene3D" id="2.10.109.10">
    <property type="entry name" value="Umud Fragment, subunit A"/>
    <property type="match status" value="1"/>
</dbReference>
<dbReference type="InterPro" id="IPR010982">
    <property type="entry name" value="Lambda_DNA-bd_dom_sf"/>
</dbReference>
<dbReference type="GO" id="GO:0051259">
    <property type="term" value="P:protein complex oligomerization"/>
    <property type="evidence" value="ECO:0007669"/>
    <property type="project" value="InterPro"/>
</dbReference>
<dbReference type="Gene3D" id="1.10.260.40">
    <property type="entry name" value="lambda repressor-like DNA-binding domains"/>
    <property type="match status" value="1"/>
</dbReference>
<evidence type="ECO:0000259" key="2">
    <source>
        <dbReference type="Pfam" id="PF16452"/>
    </source>
</evidence>
<feature type="domain" description="Bacteriophage CI repressor C-terminal" evidence="2">
    <location>
        <begin position="95"/>
        <end position="194"/>
    </location>
</feature>
<dbReference type="AlphaFoldDB" id="D4GNN4"/>
<accession>D4GNN4</accession>
<dbReference type="Proteomes" id="UP000001702">
    <property type="component" value="Chromosome"/>
</dbReference>
<proteinExistence type="predicted"/>
<dbReference type="GO" id="GO:0003677">
    <property type="term" value="F:DNA binding"/>
    <property type="evidence" value="ECO:0007669"/>
    <property type="project" value="InterPro"/>
</dbReference>
<reference evidence="3 4" key="1">
    <citation type="journal article" date="2010" name="J. Bacteriol.">
        <title>Genome sequence of Pantoea ananatis LMG20103, the causative agent of Eucalyptus blight and dieback.</title>
        <authorList>
            <person name="De Maayer P."/>
            <person name="Chan W.Y."/>
            <person name="Venter S.N."/>
            <person name="Toth I.K."/>
            <person name="Birch P.R."/>
            <person name="Joubert F."/>
            <person name="Coutinho T.A."/>
        </authorList>
    </citation>
    <scope>NUCLEOTIDE SEQUENCE [LARGE SCALE GENOMIC DNA]</scope>
    <source>
        <strain evidence="3 4">LMG 20103</strain>
    </source>
</reference>